<evidence type="ECO:0000256" key="1">
    <source>
        <dbReference type="SAM" id="MobiDB-lite"/>
    </source>
</evidence>
<protein>
    <recommendedName>
        <fullName evidence="2">RES domain-containing protein</fullName>
    </recommendedName>
</protein>
<sequence length="314" mass="33635">MICSPSQRFPVIVTVTLIPSSLMFSTRPPPGERAVWSTPPATTRRLRAAGAKTTGEAALIARRAPLGHRAPHALNPTAQPDELAGGRFDSRDGSHAYLNLADSPDGAIAETICRDLPLDPSIARIVPASTVTGRTLTALTVTRTLTTAALHGPHLASVVWLTKCEARHYVTTRRWAHTIRAADNDIDGLAFRPRHNDDTLAWILTTDPAITPHPDLAIDPTTTPLPLDHGPGRDLVARISADHSAILSPNPTYVRRAATPGGTPPVARRIRHRRHSSTPAASPTSPPGGPGNPPRSQTPRPRTRSVHRGMHNAV</sequence>
<evidence type="ECO:0000313" key="4">
    <source>
        <dbReference type="Proteomes" id="UP000006447"/>
    </source>
</evidence>
<gene>
    <name evidence="3" type="ORF">W59_23970</name>
</gene>
<feature type="compositionally biased region" description="Basic residues" evidence="1">
    <location>
        <begin position="301"/>
        <end position="314"/>
    </location>
</feature>
<feature type="region of interest" description="Disordered" evidence="1">
    <location>
        <begin position="250"/>
        <end position="314"/>
    </location>
</feature>
<feature type="region of interest" description="Disordered" evidence="1">
    <location>
        <begin position="69"/>
        <end position="88"/>
    </location>
</feature>
<evidence type="ECO:0000259" key="2">
    <source>
        <dbReference type="SMART" id="SM00953"/>
    </source>
</evidence>
<feature type="domain" description="RES" evidence="2">
    <location>
        <begin position="78"/>
        <end position="217"/>
    </location>
</feature>
<proteinExistence type="predicted"/>
<dbReference type="AlphaFoldDB" id="I0WLS5"/>
<dbReference type="RefSeq" id="WP_007299347.1">
    <property type="nucleotide sequence ID" value="NZ_AJJH01000136.1"/>
</dbReference>
<dbReference type="SMART" id="SM00953">
    <property type="entry name" value="RES"/>
    <property type="match status" value="1"/>
</dbReference>
<dbReference type="PATRIC" id="fig|1165867.3.peg.4888"/>
<dbReference type="EMBL" id="AJJH01000136">
    <property type="protein sequence ID" value="EID77341.1"/>
    <property type="molecule type" value="Genomic_DNA"/>
</dbReference>
<dbReference type="InterPro" id="IPR014914">
    <property type="entry name" value="RES_dom"/>
</dbReference>
<comment type="caution">
    <text evidence="3">The sequence shown here is derived from an EMBL/GenBank/DDBJ whole genome shotgun (WGS) entry which is preliminary data.</text>
</comment>
<dbReference type="Proteomes" id="UP000006447">
    <property type="component" value="Unassembled WGS sequence"/>
</dbReference>
<organism evidence="3 4">
    <name type="scientific">Rhodococcus opacus RKJ300 = JCM 13270</name>
    <dbReference type="NCBI Taxonomy" id="1165867"/>
    <lineage>
        <taxon>Bacteria</taxon>
        <taxon>Bacillati</taxon>
        <taxon>Actinomycetota</taxon>
        <taxon>Actinomycetes</taxon>
        <taxon>Mycobacteriales</taxon>
        <taxon>Nocardiaceae</taxon>
        <taxon>Rhodococcus</taxon>
    </lineage>
</organism>
<feature type="compositionally biased region" description="Pro residues" evidence="1">
    <location>
        <begin position="284"/>
        <end position="293"/>
    </location>
</feature>
<accession>I0WLS5</accession>
<name>I0WLS5_RHOOP</name>
<evidence type="ECO:0000313" key="3">
    <source>
        <dbReference type="EMBL" id="EID77341.1"/>
    </source>
</evidence>
<reference evidence="3 4" key="1">
    <citation type="journal article" date="2012" name="J. Bacteriol.">
        <title>Draft genome sequence of the nitrophenol-degrading actinomycete Rhodococcus imtechensis RKJ300.</title>
        <authorList>
            <person name="Vikram S."/>
            <person name="Kumar S."/>
            <person name="Subramanian S."/>
            <person name="Raghava G.P."/>
        </authorList>
    </citation>
    <scope>NUCLEOTIDE SEQUENCE [LARGE SCALE GENOMIC DNA]</scope>
    <source>
        <strain evidence="3 4">RKJ300</strain>
    </source>
</reference>